<evidence type="ECO:0000256" key="3">
    <source>
        <dbReference type="ARBA" id="ARBA00022448"/>
    </source>
</evidence>
<evidence type="ECO:0000313" key="12">
    <source>
        <dbReference type="Proteomes" id="UP000717534"/>
    </source>
</evidence>
<dbReference type="InterPro" id="IPR013525">
    <property type="entry name" value="ABC2_TM"/>
</dbReference>
<feature type="transmembrane region" description="Helical" evidence="9">
    <location>
        <begin position="144"/>
        <end position="164"/>
    </location>
</feature>
<dbReference type="EMBL" id="JAFITO010000087">
    <property type="protein sequence ID" value="MBN4068940.1"/>
    <property type="molecule type" value="Genomic_DNA"/>
</dbReference>
<evidence type="ECO:0000256" key="5">
    <source>
        <dbReference type="ARBA" id="ARBA00022692"/>
    </source>
</evidence>
<evidence type="ECO:0000259" key="10">
    <source>
        <dbReference type="PROSITE" id="PS51012"/>
    </source>
</evidence>
<evidence type="ECO:0000256" key="2">
    <source>
        <dbReference type="ARBA" id="ARBA00007783"/>
    </source>
</evidence>
<protein>
    <recommendedName>
        <fullName evidence="9">Transport permease protein</fullName>
    </recommendedName>
</protein>
<accession>A0ABS3AWL1</accession>
<keyword evidence="12" id="KW-1185">Reference proteome</keyword>
<dbReference type="Pfam" id="PF01061">
    <property type="entry name" value="ABC2_membrane"/>
    <property type="match status" value="1"/>
</dbReference>
<feature type="transmembrane region" description="Helical" evidence="9">
    <location>
        <begin position="34"/>
        <end position="56"/>
    </location>
</feature>
<comment type="caution">
    <text evidence="11">The sequence shown here is derived from an EMBL/GenBank/DDBJ whole genome shotgun (WGS) entry which is preliminary data.</text>
</comment>
<comment type="subcellular location">
    <subcellularLocation>
        <location evidence="1 9">Cell membrane</location>
        <topology evidence="1 9">Multi-pass membrane protein</topology>
    </subcellularLocation>
</comment>
<evidence type="ECO:0000313" key="11">
    <source>
        <dbReference type="EMBL" id="MBN4068940.1"/>
    </source>
</evidence>
<evidence type="ECO:0000256" key="8">
    <source>
        <dbReference type="ARBA" id="ARBA00023136"/>
    </source>
</evidence>
<dbReference type="Proteomes" id="UP000717534">
    <property type="component" value="Unassembled WGS sequence"/>
</dbReference>
<keyword evidence="4 9" id="KW-1003">Cell membrane</keyword>
<feature type="transmembrane region" description="Helical" evidence="9">
    <location>
        <begin position="231"/>
        <end position="250"/>
    </location>
</feature>
<feature type="transmembrane region" description="Helical" evidence="9">
    <location>
        <begin position="110"/>
        <end position="132"/>
    </location>
</feature>
<keyword evidence="8 9" id="KW-0472">Membrane</keyword>
<keyword evidence="6 9" id="KW-1133">Transmembrane helix</keyword>
<name>A0ABS3AWL1_9BACT</name>
<proteinExistence type="inferred from homology"/>
<evidence type="ECO:0000256" key="7">
    <source>
        <dbReference type="ARBA" id="ARBA00023047"/>
    </source>
</evidence>
<keyword evidence="7" id="KW-0625">Polysaccharide transport</keyword>
<feature type="transmembrane region" description="Helical" evidence="9">
    <location>
        <begin position="205"/>
        <end position="225"/>
    </location>
</feature>
<feature type="transmembrane region" description="Helical" evidence="9">
    <location>
        <begin position="176"/>
        <end position="193"/>
    </location>
</feature>
<evidence type="ECO:0000256" key="9">
    <source>
        <dbReference type="RuleBase" id="RU361157"/>
    </source>
</evidence>
<organism evidence="11 12">
    <name type="scientific">Desulfotalea psychrophila</name>
    <dbReference type="NCBI Taxonomy" id="84980"/>
    <lineage>
        <taxon>Bacteria</taxon>
        <taxon>Pseudomonadati</taxon>
        <taxon>Thermodesulfobacteriota</taxon>
        <taxon>Desulfobulbia</taxon>
        <taxon>Desulfobulbales</taxon>
        <taxon>Desulfocapsaceae</taxon>
        <taxon>Desulfotalea</taxon>
    </lineage>
</organism>
<keyword evidence="5 9" id="KW-0812">Transmembrane</keyword>
<evidence type="ECO:0000256" key="1">
    <source>
        <dbReference type="ARBA" id="ARBA00004651"/>
    </source>
</evidence>
<evidence type="ECO:0000256" key="6">
    <source>
        <dbReference type="ARBA" id="ARBA00022989"/>
    </source>
</evidence>
<comment type="similarity">
    <text evidence="2 9">Belongs to the ABC-2 integral membrane protein family.</text>
</comment>
<gene>
    <name evidence="11" type="ORF">JYU06_05415</name>
</gene>
<feature type="domain" description="ABC transmembrane type-2" evidence="10">
    <location>
        <begin position="32"/>
        <end position="253"/>
    </location>
</feature>
<evidence type="ECO:0000256" key="4">
    <source>
        <dbReference type="ARBA" id="ARBA00022475"/>
    </source>
</evidence>
<dbReference type="PROSITE" id="PS51012">
    <property type="entry name" value="ABC_TM2"/>
    <property type="match status" value="1"/>
</dbReference>
<dbReference type="PANTHER" id="PTHR30413:SF10">
    <property type="entry name" value="CAPSULE POLYSACCHARIDE EXPORT INNER-MEMBRANE PROTEIN CTRC"/>
    <property type="match status" value="1"/>
</dbReference>
<sequence>MLECLMILFRHRVILLATTVNEIKARYKGTVLGLAWMVLYPILFLLLYSVIYLFVFKVRLPAYTPFEYVLLIFAGLVPFLGFAEALGNGVGSVTANSGLVKNTMFPIELIPVKAVLTASLTMIVGIMILLIVLWCRGLFFTTQFLVPVIFLMQIIFTIGLIWILSALNVFMRDLSTMVGVVTLFLMLISPIAYTNEMIPEKLMTLMYANPLYYLITMYREAMIYGLFSRDLFITFALISFLTYCTGFFLFKRLKVVFADYV</sequence>
<keyword evidence="7" id="KW-0762">Sugar transport</keyword>
<dbReference type="PANTHER" id="PTHR30413">
    <property type="entry name" value="INNER MEMBRANE TRANSPORT PERMEASE"/>
    <property type="match status" value="1"/>
</dbReference>
<keyword evidence="3 9" id="KW-0813">Transport</keyword>
<reference evidence="11 12" key="1">
    <citation type="submission" date="2021-02" db="EMBL/GenBank/DDBJ databases">
        <title>Activity-based single-cell genomes from oceanic crustal fluid captures similar information to metagenomic and metatranscriptomic surveys with orders of magnitude less sampling.</title>
        <authorList>
            <person name="D'Angelo T.S."/>
            <person name="Orcutt B.N."/>
        </authorList>
    </citation>
    <scope>NUCLEOTIDE SEQUENCE [LARGE SCALE GENOMIC DNA]</scope>
    <source>
        <strain evidence="11">AH-315-G02</strain>
    </source>
</reference>
<dbReference type="InterPro" id="IPR047817">
    <property type="entry name" value="ABC2_TM_bact-type"/>
</dbReference>
<feature type="transmembrane region" description="Helical" evidence="9">
    <location>
        <begin position="68"/>
        <end position="90"/>
    </location>
</feature>